<protein>
    <submittedName>
        <fullName evidence="2">Uncharacterized protein</fullName>
    </submittedName>
</protein>
<dbReference type="Proteomes" id="UP000308092">
    <property type="component" value="Unassembled WGS sequence"/>
</dbReference>
<proteinExistence type="predicted"/>
<evidence type="ECO:0000313" key="3">
    <source>
        <dbReference type="Proteomes" id="UP000308092"/>
    </source>
</evidence>
<organism evidence="2 3">
    <name type="scientific">Aspergillus tanneri</name>
    <dbReference type="NCBI Taxonomy" id="1220188"/>
    <lineage>
        <taxon>Eukaryota</taxon>
        <taxon>Fungi</taxon>
        <taxon>Dikarya</taxon>
        <taxon>Ascomycota</taxon>
        <taxon>Pezizomycotina</taxon>
        <taxon>Eurotiomycetes</taxon>
        <taxon>Eurotiomycetidae</taxon>
        <taxon>Eurotiales</taxon>
        <taxon>Aspergillaceae</taxon>
        <taxon>Aspergillus</taxon>
        <taxon>Aspergillus subgen. Circumdati</taxon>
    </lineage>
</organism>
<dbReference type="EMBL" id="SOSA01001076">
    <property type="protein sequence ID" value="THC87706.1"/>
    <property type="molecule type" value="Genomic_DNA"/>
</dbReference>
<evidence type="ECO:0000256" key="1">
    <source>
        <dbReference type="SAM" id="MobiDB-lite"/>
    </source>
</evidence>
<feature type="region of interest" description="Disordered" evidence="1">
    <location>
        <begin position="1"/>
        <end position="25"/>
    </location>
</feature>
<keyword evidence="3" id="KW-1185">Reference proteome</keyword>
<name>A0A4S3IZ59_9EURO</name>
<sequence length="25" mass="2820">MACRPAQEARSNSRVNKSRQESKDA</sequence>
<dbReference type="VEuPathDB" id="FungiDB:EYZ11_012846"/>
<gene>
    <name evidence="2" type="ORF">EYZ11_012846</name>
</gene>
<accession>A0A4S3IZ59</accession>
<dbReference type="AlphaFoldDB" id="A0A4S3IZ59"/>
<evidence type="ECO:0000313" key="2">
    <source>
        <dbReference type="EMBL" id="THC87706.1"/>
    </source>
</evidence>
<comment type="caution">
    <text evidence="2">The sequence shown here is derived from an EMBL/GenBank/DDBJ whole genome shotgun (WGS) entry which is preliminary data.</text>
</comment>
<reference evidence="2 3" key="1">
    <citation type="submission" date="2019-03" db="EMBL/GenBank/DDBJ databases">
        <title>The genome sequence of a newly discovered highly antifungal drug resistant Aspergillus species, Aspergillus tanneri NIH 1004.</title>
        <authorList>
            <person name="Mounaud S."/>
            <person name="Singh I."/>
            <person name="Joardar V."/>
            <person name="Pakala S."/>
            <person name="Pakala S."/>
            <person name="Venepally P."/>
            <person name="Hoover J."/>
            <person name="Nierman W."/>
            <person name="Chung J."/>
            <person name="Losada L."/>
        </authorList>
    </citation>
    <scope>NUCLEOTIDE SEQUENCE [LARGE SCALE GENOMIC DNA]</scope>
    <source>
        <strain evidence="2 3">NIH1004</strain>
    </source>
</reference>